<sequence length="429" mass="43537">MNGTARSIGLWTATALVVGNMIGSGLFLLPSSLAPFGAASALGWSISAVGALLLAAVFARLGQLRPAASGGPYAFAQAAFGDGVGFIVAWCYWISIWSAVPAIAIALTGYAGSLLPAATATPARSAACSIVILWICTFFNIAGLRTAGGVQLLTTLLKVAALVVFALAGLLWFDTPAAAAPAPFNPSGQSLAQVAFATSALTLWAFLGLESATVPAGAVRDAERTVPRATLLGTAVAIIVTIAACSAVLRLVPAQTLANSPAPFAEAVRLLLGDGAGKLVAVVAAVTCLGALNGWVLMLGQLPLAVARDGLFPAVFGQVDAHGTPRLGLLIGATLSSLLVLANYHASLVSLFTWAVLLSTAASLLPFLICALALLKLERGRPALGVVGVLAALYAAYALAGTGAQALRWGAALLLAGLPFYLWQRRSRS</sequence>
<keyword evidence="5 9" id="KW-0812">Transmembrane</keyword>
<evidence type="ECO:0000256" key="9">
    <source>
        <dbReference type="SAM" id="Phobius"/>
    </source>
</evidence>
<evidence type="ECO:0000256" key="8">
    <source>
        <dbReference type="ARBA" id="ARBA00045636"/>
    </source>
</evidence>
<feature type="transmembrane region" description="Helical" evidence="9">
    <location>
        <begin position="279"/>
        <end position="306"/>
    </location>
</feature>
<feature type="transmembrane region" description="Helical" evidence="9">
    <location>
        <begin position="7"/>
        <end position="29"/>
    </location>
</feature>
<protein>
    <recommendedName>
        <fullName evidence="3">Arginine/agmatine antiporter</fullName>
    </recommendedName>
</protein>
<dbReference type="EMBL" id="JANFQO010000020">
    <property type="protein sequence ID" value="MCQ4166703.1"/>
    <property type="molecule type" value="Genomic_DNA"/>
</dbReference>
<keyword evidence="4" id="KW-1003">Cell membrane</keyword>
<dbReference type="InterPro" id="IPR002293">
    <property type="entry name" value="AA/rel_permease1"/>
</dbReference>
<feature type="transmembrane region" description="Helical" evidence="9">
    <location>
        <begin position="123"/>
        <end position="144"/>
    </location>
</feature>
<feature type="transmembrane region" description="Helical" evidence="9">
    <location>
        <begin position="156"/>
        <end position="173"/>
    </location>
</feature>
<dbReference type="Pfam" id="PF13520">
    <property type="entry name" value="AA_permease_2"/>
    <property type="match status" value="1"/>
</dbReference>
<keyword evidence="11" id="KW-1185">Reference proteome</keyword>
<dbReference type="InterPro" id="IPR050367">
    <property type="entry name" value="APC_superfamily"/>
</dbReference>
<evidence type="ECO:0000256" key="6">
    <source>
        <dbReference type="ARBA" id="ARBA00022989"/>
    </source>
</evidence>
<accession>A0ABT1QWN8</accession>
<organism evidence="10 11">
    <name type="scientific">Tahibacter harae</name>
    <dbReference type="NCBI Taxonomy" id="2963937"/>
    <lineage>
        <taxon>Bacteria</taxon>
        <taxon>Pseudomonadati</taxon>
        <taxon>Pseudomonadota</taxon>
        <taxon>Gammaproteobacteria</taxon>
        <taxon>Lysobacterales</taxon>
        <taxon>Rhodanobacteraceae</taxon>
        <taxon>Tahibacter</taxon>
    </lineage>
</organism>
<dbReference type="PIRSF" id="PIRSF006060">
    <property type="entry name" value="AA_transporter"/>
    <property type="match status" value="1"/>
</dbReference>
<evidence type="ECO:0000256" key="3">
    <source>
        <dbReference type="ARBA" id="ARBA00021069"/>
    </source>
</evidence>
<evidence type="ECO:0000256" key="1">
    <source>
        <dbReference type="ARBA" id="ARBA00004651"/>
    </source>
</evidence>
<feature type="transmembrane region" description="Helical" evidence="9">
    <location>
        <begin position="83"/>
        <end position="111"/>
    </location>
</feature>
<feature type="transmembrane region" description="Helical" evidence="9">
    <location>
        <begin position="327"/>
        <end position="346"/>
    </location>
</feature>
<comment type="caution">
    <text evidence="10">The sequence shown here is derived from an EMBL/GenBank/DDBJ whole genome shotgun (WGS) entry which is preliminary data.</text>
</comment>
<evidence type="ECO:0000313" key="10">
    <source>
        <dbReference type="EMBL" id="MCQ4166703.1"/>
    </source>
</evidence>
<comment type="similarity">
    <text evidence="2">Belongs to the amino acid-polyamine-organocation (APC) superfamily. Basic amino acid/polyamine antiporter (APA) (TC 2.A.3.2) family.</text>
</comment>
<dbReference type="PANTHER" id="PTHR42770">
    <property type="entry name" value="AMINO ACID TRANSPORTER-RELATED"/>
    <property type="match status" value="1"/>
</dbReference>
<dbReference type="PANTHER" id="PTHR42770:SF18">
    <property type="entry name" value="ARGININE_AGMATINE ANTIPORTER"/>
    <property type="match status" value="1"/>
</dbReference>
<keyword evidence="7 9" id="KW-0472">Membrane</keyword>
<proteinExistence type="inferred from homology"/>
<feature type="transmembrane region" description="Helical" evidence="9">
    <location>
        <begin position="406"/>
        <end position="423"/>
    </location>
</feature>
<comment type="function">
    <text evidence="8">Major component of the acid-resistance (AR) system allowing enteric pathogens to survive the acidic environment in the stomach. Exchanges extracellular arginine for its intracellular decarboxylation product agmatine (Agm) thereby expelling intracellular protons. Probably undergoes several conformational states in order to translocate the substrate across the membrane; keeps the substrate accessible to only 1 side of the membrane at a time by opening and closing 3 membrane-internal gates.</text>
</comment>
<dbReference type="Proteomes" id="UP001165498">
    <property type="component" value="Unassembled WGS sequence"/>
</dbReference>
<feature type="transmembrane region" description="Helical" evidence="9">
    <location>
        <begin position="231"/>
        <end position="252"/>
    </location>
</feature>
<evidence type="ECO:0000256" key="2">
    <source>
        <dbReference type="ARBA" id="ARBA00008220"/>
    </source>
</evidence>
<evidence type="ECO:0000256" key="5">
    <source>
        <dbReference type="ARBA" id="ARBA00022692"/>
    </source>
</evidence>
<evidence type="ECO:0000313" key="11">
    <source>
        <dbReference type="Proteomes" id="UP001165498"/>
    </source>
</evidence>
<reference evidence="10" key="1">
    <citation type="submission" date="2022-07" db="EMBL/GenBank/DDBJ databases">
        <title>Tahibacter sp., a new gammaproteobacterium isolated from the silt sample collected at pig farm.</title>
        <authorList>
            <person name="Chen H."/>
        </authorList>
    </citation>
    <scope>NUCLEOTIDE SEQUENCE</scope>
    <source>
        <strain evidence="10">P2K</strain>
    </source>
</reference>
<feature type="transmembrane region" description="Helical" evidence="9">
    <location>
        <begin position="193"/>
        <end position="219"/>
    </location>
</feature>
<dbReference type="Gene3D" id="1.20.1740.10">
    <property type="entry name" value="Amino acid/polyamine transporter I"/>
    <property type="match status" value="1"/>
</dbReference>
<keyword evidence="6 9" id="KW-1133">Transmembrane helix</keyword>
<name>A0ABT1QWN8_9GAMM</name>
<feature type="transmembrane region" description="Helical" evidence="9">
    <location>
        <begin position="352"/>
        <end position="375"/>
    </location>
</feature>
<evidence type="ECO:0000256" key="4">
    <source>
        <dbReference type="ARBA" id="ARBA00022475"/>
    </source>
</evidence>
<feature type="transmembrane region" description="Helical" evidence="9">
    <location>
        <begin position="382"/>
        <end position="400"/>
    </location>
</feature>
<feature type="transmembrane region" description="Helical" evidence="9">
    <location>
        <begin position="41"/>
        <end position="62"/>
    </location>
</feature>
<comment type="subcellular location">
    <subcellularLocation>
        <location evidence="1">Cell membrane</location>
        <topology evidence="1">Multi-pass membrane protein</topology>
    </subcellularLocation>
</comment>
<evidence type="ECO:0000256" key="7">
    <source>
        <dbReference type="ARBA" id="ARBA00023136"/>
    </source>
</evidence>
<gene>
    <name evidence="10" type="ORF">NM961_18470</name>
</gene>
<dbReference type="RefSeq" id="WP_255915892.1">
    <property type="nucleotide sequence ID" value="NZ_JANFQO010000020.1"/>
</dbReference>